<dbReference type="EMBL" id="JBBBNY010000002">
    <property type="protein sequence ID" value="MEI7035753.1"/>
    <property type="molecule type" value="Genomic_DNA"/>
</dbReference>
<evidence type="ECO:0000313" key="3">
    <source>
        <dbReference type="Proteomes" id="UP001381174"/>
    </source>
</evidence>
<dbReference type="GO" id="GO:0016757">
    <property type="term" value="F:glycosyltransferase activity"/>
    <property type="evidence" value="ECO:0007669"/>
    <property type="project" value="UniProtKB-KW"/>
</dbReference>
<dbReference type="Proteomes" id="UP001381174">
    <property type="component" value="Unassembled WGS sequence"/>
</dbReference>
<reference evidence="2 3" key="1">
    <citation type="journal article" date="2014" name="Int. J. Syst. Evol. Microbiol.">
        <title>Fulvimonas yonginensis sp. nov., isolated from greenhouse soil, and emended description of the genus Fulvimonas.</title>
        <authorList>
            <person name="Ahn J.H."/>
            <person name="Kim S.J."/>
            <person name="Weon H.Y."/>
            <person name="Hong S.B."/>
            <person name="Seok S.J."/>
            <person name="Kwon S.W."/>
        </authorList>
    </citation>
    <scope>NUCLEOTIDE SEQUENCE [LARGE SCALE GENOMIC DNA]</scope>
    <source>
        <strain evidence="2 3">KACC 16952</strain>
    </source>
</reference>
<dbReference type="PANTHER" id="PTHR43685:SF2">
    <property type="entry name" value="GLYCOSYLTRANSFERASE 2-LIKE DOMAIN-CONTAINING PROTEIN"/>
    <property type="match status" value="1"/>
</dbReference>
<accession>A0ABU8J902</accession>
<comment type="caution">
    <text evidence="2">The sequence shown here is derived from an EMBL/GenBank/DDBJ whole genome shotgun (WGS) entry which is preliminary data.</text>
</comment>
<keyword evidence="2" id="KW-0808">Transferase</keyword>
<protein>
    <submittedName>
        <fullName evidence="2">Glycosyltransferase family 2 protein</fullName>
        <ecNumber evidence="2">2.4.-.-</ecNumber>
    </submittedName>
</protein>
<dbReference type="InterPro" id="IPR001173">
    <property type="entry name" value="Glyco_trans_2-like"/>
</dbReference>
<gene>
    <name evidence="2" type="ORF">WAT24_03155</name>
</gene>
<organism evidence="2 3">
    <name type="scientific">Fulvimonas yonginensis</name>
    <dbReference type="NCBI Taxonomy" id="1495200"/>
    <lineage>
        <taxon>Bacteria</taxon>
        <taxon>Pseudomonadati</taxon>
        <taxon>Pseudomonadota</taxon>
        <taxon>Gammaproteobacteria</taxon>
        <taxon>Lysobacterales</taxon>
        <taxon>Rhodanobacteraceae</taxon>
        <taxon>Fulvimonas</taxon>
    </lineage>
</organism>
<dbReference type="InterPro" id="IPR029044">
    <property type="entry name" value="Nucleotide-diphossugar_trans"/>
</dbReference>
<keyword evidence="2" id="KW-0328">Glycosyltransferase</keyword>
<dbReference type="Gene3D" id="3.90.550.10">
    <property type="entry name" value="Spore Coat Polysaccharide Biosynthesis Protein SpsA, Chain A"/>
    <property type="match status" value="1"/>
</dbReference>
<evidence type="ECO:0000259" key="1">
    <source>
        <dbReference type="Pfam" id="PF00535"/>
    </source>
</evidence>
<dbReference type="EC" id="2.4.-.-" evidence="2"/>
<sequence>MDAIDRVSDSRQGTREKLSVVIPAYRSEQWVVRAIRSVLAEGAAPENVIVVEDGVFDGTAEVVRAEGVRLLSTPQNRGAPRARNLGLAEVRTDYVMFLDADDYVEDGLLDGLVRALDNEGADVAIGPWVFDGEGRDRGMLRRPPHLDNGDRIFHWLIHAFFPPCCIAWRAEAVRAIGGWDERLRKDQDGELMIRALTGGLKVAVCEQGNGVYWQHDSPHRVTRAHIQDVMYAADIVFDRIERWVATQTDPAAISRYRHALGRVCCKTAWVAFAHGENALGARWSAKARAFGFDGKGYNARSSLLAAFLGMRISSRLKARTSTMYRRVAQR</sequence>
<evidence type="ECO:0000313" key="2">
    <source>
        <dbReference type="EMBL" id="MEI7035753.1"/>
    </source>
</evidence>
<feature type="domain" description="Glycosyltransferase 2-like" evidence="1">
    <location>
        <begin position="19"/>
        <end position="173"/>
    </location>
</feature>
<dbReference type="SUPFAM" id="SSF53448">
    <property type="entry name" value="Nucleotide-diphospho-sugar transferases"/>
    <property type="match status" value="1"/>
</dbReference>
<dbReference type="RefSeq" id="WP_336806384.1">
    <property type="nucleotide sequence ID" value="NZ_JBBBNY010000002.1"/>
</dbReference>
<dbReference type="Pfam" id="PF00535">
    <property type="entry name" value="Glycos_transf_2"/>
    <property type="match status" value="1"/>
</dbReference>
<dbReference type="PANTHER" id="PTHR43685">
    <property type="entry name" value="GLYCOSYLTRANSFERASE"/>
    <property type="match status" value="1"/>
</dbReference>
<name>A0ABU8J902_9GAMM</name>
<dbReference type="InterPro" id="IPR050834">
    <property type="entry name" value="Glycosyltransf_2"/>
</dbReference>
<keyword evidence="3" id="KW-1185">Reference proteome</keyword>
<proteinExistence type="predicted"/>